<reference evidence="3" key="1">
    <citation type="submission" date="2022-08" db="UniProtKB">
        <authorList>
            <consortium name="EnsemblMetazoa"/>
        </authorList>
    </citation>
    <scope>IDENTIFICATION</scope>
    <source>
        <strain evidence="3">05x7-T-G4-1.051#20</strain>
    </source>
</reference>
<keyword evidence="1" id="KW-0472">Membrane</keyword>
<dbReference type="Proteomes" id="UP000005408">
    <property type="component" value="Unassembled WGS sequence"/>
</dbReference>
<evidence type="ECO:0000313" key="4">
    <source>
        <dbReference type="Proteomes" id="UP000005408"/>
    </source>
</evidence>
<name>A0A8W8K2G0_MAGGI</name>
<feature type="transmembrane region" description="Helical" evidence="1">
    <location>
        <begin position="368"/>
        <end position="386"/>
    </location>
</feature>
<keyword evidence="1" id="KW-1133">Transmembrane helix</keyword>
<keyword evidence="1" id="KW-0812">Transmembrane</keyword>
<dbReference type="EnsemblMetazoa" id="G22136.1">
    <property type="protein sequence ID" value="G22136.1:cds"/>
    <property type="gene ID" value="G22136"/>
</dbReference>
<organism evidence="3 4">
    <name type="scientific">Magallana gigas</name>
    <name type="common">Pacific oyster</name>
    <name type="synonym">Crassostrea gigas</name>
    <dbReference type="NCBI Taxonomy" id="29159"/>
    <lineage>
        <taxon>Eukaryota</taxon>
        <taxon>Metazoa</taxon>
        <taxon>Spiralia</taxon>
        <taxon>Lophotrochozoa</taxon>
        <taxon>Mollusca</taxon>
        <taxon>Bivalvia</taxon>
        <taxon>Autobranchia</taxon>
        <taxon>Pteriomorphia</taxon>
        <taxon>Ostreida</taxon>
        <taxon>Ostreoidea</taxon>
        <taxon>Ostreidae</taxon>
        <taxon>Magallana</taxon>
    </lineage>
</organism>
<protein>
    <submittedName>
        <fullName evidence="3">Uncharacterized protein</fullName>
    </submittedName>
</protein>
<feature type="signal peptide" evidence="2">
    <location>
        <begin position="1"/>
        <end position="19"/>
    </location>
</feature>
<feature type="chain" id="PRO_5036475385" evidence="2">
    <location>
        <begin position="20"/>
        <end position="390"/>
    </location>
</feature>
<keyword evidence="4" id="KW-1185">Reference proteome</keyword>
<evidence type="ECO:0000256" key="1">
    <source>
        <dbReference type="SAM" id="Phobius"/>
    </source>
</evidence>
<keyword evidence="2" id="KW-0732">Signal</keyword>
<sequence length="390" mass="43673">MGTSVWIFIVSTMFGFAHGLCNVSMAEKCASQLQELYDSELLSSISSPDQAITESKKDLCLSTISGNSITQCYTTNSKSCVDQDHLAIQWNETMKDATNLCNESCSNYLEFQTCESKILYSAYRESKYQLFCTSYEESLSCASEILKSCKFNQSFFIDLIKKPTPRHYEQLCLTGCVNLDETIGVIDSCYGNIANIDKEDPTTQCESHTNFKSCVFDPDKVCQRTTKTVKTMESTTREITASVSSAPECVDEEVLKLSTDNQPSTEMCLRLLSLTACLYEKETTRYEDIRAMHSVVGDKVNKILSSGVLRNCTFNVRRDIILIQDLRNSSCAQTQEDSYEDEDLPICSGHNYGLIKCKRNGATSSRRSSVSIILSFLLIFVTLFLTNPAV</sequence>
<proteinExistence type="predicted"/>
<accession>A0A8W8K2G0</accession>
<evidence type="ECO:0000313" key="3">
    <source>
        <dbReference type="EnsemblMetazoa" id="G22136.1:cds"/>
    </source>
</evidence>
<evidence type="ECO:0000256" key="2">
    <source>
        <dbReference type="SAM" id="SignalP"/>
    </source>
</evidence>
<dbReference type="AlphaFoldDB" id="A0A8W8K2G0"/>